<dbReference type="EMBL" id="CP165625">
    <property type="protein sequence ID" value="XDU94285.1"/>
    <property type="molecule type" value="Genomic_DNA"/>
</dbReference>
<dbReference type="Gene3D" id="3.10.310.10">
    <property type="entry name" value="Diaminopimelate Epimerase, Chain A, domain 1"/>
    <property type="match status" value="2"/>
</dbReference>
<evidence type="ECO:0000313" key="3">
    <source>
        <dbReference type="EMBL" id="XDU94285.1"/>
    </source>
</evidence>
<reference evidence="3" key="1">
    <citation type="submission" date="2024-07" db="EMBL/GenBank/DDBJ databases">
        <authorList>
            <person name="Biller S.J."/>
        </authorList>
    </citation>
    <scope>NUCLEOTIDE SEQUENCE</scope>
    <source>
        <strain evidence="3">WC2409</strain>
    </source>
</reference>
<dbReference type="AlphaFoldDB" id="A0AB39VXN4"/>
<evidence type="ECO:0000256" key="2">
    <source>
        <dbReference type="PIRSR" id="PIRSR016184-1"/>
    </source>
</evidence>
<dbReference type="PANTHER" id="PTHR13774">
    <property type="entry name" value="PHENAZINE BIOSYNTHESIS PROTEIN"/>
    <property type="match status" value="1"/>
</dbReference>
<dbReference type="Pfam" id="PF02567">
    <property type="entry name" value="PhzC-PhzF"/>
    <property type="match status" value="1"/>
</dbReference>
<accession>A0AB39VXN4</accession>
<organism evidence="3">
    <name type="scientific">Flavobacterium sp. WC2409</name>
    <dbReference type="NCBI Taxonomy" id="3234139"/>
    <lineage>
        <taxon>Bacteria</taxon>
        <taxon>Pseudomonadati</taxon>
        <taxon>Bacteroidota</taxon>
        <taxon>Flavobacteriia</taxon>
        <taxon>Flavobacteriales</taxon>
        <taxon>Flavobacteriaceae</taxon>
        <taxon>Flavobacterium</taxon>
    </lineage>
</organism>
<comment type="similarity">
    <text evidence="1">Belongs to the PhzF family.</text>
</comment>
<dbReference type="GO" id="GO:0016853">
    <property type="term" value="F:isomerase activity"/>
    <property type="evidence" value="ECO:0007669"/>
    <property type="project" value="TreeGrafter"/>
</dbReference>
<feature type="active site" evidence="2">
    <location>
        <position position="46"/>
    </location>
</feature>
<dbReference type="InterPro" id="IPR003719">
    <property type="entry name" value="Phenazine_PhzF-like"/>
</dbReference>
<dbReference type="SUPFAM" id="SSF54506">
    <property type="entry name" value="Diaminopimelate epimerase-like"/>
    <property type="match status" value="1"/>
</dbReference>
<dbReference type="RefSeq" id="WP_367771537.1">
    <property type="nucleotide sequence ID" value="NZ_CP165625.1"/>
</dbReference>
<dbReference type="PANTHER" id="PTHR13774:SF32">
    <property type="entry name" value="ANTISENSE-ENHANCING SEQUENCE 1"/>
    <property type="match status" value="1"/>
</dbReference>
<dbReference type="GO" id="GO:0005737">
    <property type="term" value="C:cytoplasm"/>
    <property type="evidence" value="ECO:0007669"/>
    <property type="project" value="TreeGrafter"/>
</dbReference>
<gene>
    <name evidence="3" type="ORF">AB3G34_10290</name>
</gene>
<evidence type="ECO:0000256" key="1">
    <source>
        <dbReference type="ARBA" id="ARBA00008270"/>
    </source>
</evidence>
<sequence>MTIPFYIVDVFTKKKYAGNQLAVFLNATDLTTDQMQQVAREINFAESTFVTAIAPENNKATIRIFTPAHEMQFAGHPIIGTSWVLMNKVFKHHPKGIKLNVPIGEIPVRQTPDLVWLKAAQPDFLDVLMKEDFASFSNLSVTDFDTRFEIQEVTTGSAFVMVPLKNRETLKAVELDKDKTAEWLKAKCKTEHRALYFFSLENEVLTSRMLCIENNQLIEDAATGSASTCLQAFLLKYHADEINMVNNQGEYINRSSQIYFEGKREEPLFDINIGGETQFVAQGEWEVD</sequence>
<name>A0AB39VXN4_9FLAO</name>
<dbReference type="PIRSF" id="PIRSF016184">
    <property type="entry name" value="PhzC_PhzF"/>
    <property type="match status" value="1"/>
</dbReference>
<proteinExistence type="inferred from homology"/>
<protein>
    <submittedName>
        <fullName evidence="3">PhzF family phenazine biosynthesis protein</fullName>
    </submittedName>
</protein>
<dbReference type="NCBIfam" id="TIGR00654">
    <property type="entry name" value="PhzF_family"/>
    <property type="match status" value="1"/>
</dbReference>